<gene>
    <name evidence="1" type="ORF">WICPIJ_005705</name>
</gene>
<keyword evidence="2" id="KW-1185">Reference proteome</keyword>
<reference evidence="1" key="2">
    <citation type="submission" date="2021-01" db="EMBL/GenBank/DDBJ databases">
        <authorList>
            <person name="Schikora-Tamarit M.A."/>
        </authorList>
    </citation>
    <scope>NUCLEOTIDE SEQUENCE</scope>
    <source>
        <strain evidence="1">CBS2887</strain>
    </source>
</reference>
<accession>A0A9P8Q5S8</accession>
<protein>
    <submittedName>
        <fullName evidence="1">Uncharacterized protein</fullName>
    </submittedName>
</protein>
<proteinExistence type="predicted"/>
<evidence type="ECO:0000313" key="1">
    <source>
        <dbReference type="EMBL" id="KAH3683324.1"/>
    </source>
</evidence>
<dbReference type="AlphaFoldDB" id="A0A9P8Q5S8"/>
<reference evidence="1" key="1">
    <citation type="journal article" date="2021" name="Open Biol.">
        <title>Shared evolutionary footprints suggest mitochondrial oxidative damage underlies multiple complex I losses in fungi.</title>
        <authorList>
            <person name="Schikora-Tamarit M.A."/>
            <person name="Marcet-Houben M."/>
            <person name="Nosek J."/>
            <person name="Gabaldon T."/>
        </authorList>
    </citation>
    <scope>NUCLEOTIDE SEQUENCE</scope>
    <source>
        <strain evidence="1">CBS2887</strain>
    </source>
</reference>
<dbReference type="EMBL" id="JAEUBG010003179">
    <property type="protein sequence ID" value="KAH3683324.1"/>
    <property type="molecule type" value="Genomic_DNA"/>
</dbReference>
<name>A0A9P8Q5S8_WICPI</name>
<comment type="caution">
    <text evidence="1">The sequence shown here is derived from an EMBL/GenBank/DDBJ whole genome shotgun (WGS) entry which is preliminary data.</text>
</comment>
<evidence type="ECO:0000313" key="2">
    <source>
        <dbReference type="Proteomes" id="UP000774326"/>
    </source>
</evidence>
<organism evidence="1 2">
    <name type="scientific">Wickerhamomyces pijperi</name>
    <name type="common">Yeast</name>
    <name type="synonym">Pichia pijperi</name>
    <dbReference type="NCBI Taxonomy" id="599730"/>
    <lineage>
        <taxon>Eukaryota</taxon>
        <taxon>Fungi</taxon>
        <taxon>Dikarya</taxon>
        <taxon>Ascomycota</taxon>
        <taxon>Saccharomycotina</taxon>
        <taxon>Saccharomycetes</taxon>
        <taxon>Phaffomycetales</taxon>
        <taxon>Wickerhamomycetaceae</taxon>
        <taxon>Wickerhamomyces</taxon>
    </lineage>
</organism>
<sequence>MATLEKENWSNPVFPEPLAALIGNRIGKVRSIAKKKSPAATAKYLRKKYPSRPACLMTKLSDFFNNGISHCQIPLGKGSGFFSSLMISKEDLGW</sequence>
<dbReference type="Proteomes" id="UP000774326">
    <property type="component" value="Unassembled WGS sequence"/>
</dbReference>